<dbReference type="Proteomes" id="UP000694568">
    <property type="component" value="Unplaced"/>
</dbReference>
<dbReference type="AlphaFoldDB" id="A0A8D0CQY1"/>
<name>A0A8D0CQY1_SANLU</name>
<proteinExistence type="predicted"/>
<feature type="region of interest" description="Disordered" evidence="4">
    <location>
        <begin position="298"/>
        <end position="331"/>
    </location>
</feature>
<dbReference type="PANTHER" id="PTHR14455:SF0">
    <property type="entry name" value="S100P-BINDING PROTEIN"/>
    <property type="match status" value="1"/>
</dbReference>
<dbReference type="Pfam" id="PF15427">
    <property type="entry name" value="S100PBPR"/>
    <property type="match status" value="1"/>
</dbReference>
<evidence type="ECO:0000256" key="2">
    <source>
        <dbReference type="ARBA" id="ARBA00020595"/>
    </source>
</evidence>
<dbReference type="GeneTree" id="ENSGT00730000113981"/>
<sequence length="446" mass="49239">MDYSSSPATQDSVSPFANSTPALLDKTQDIKSEIKSVSSQLRSEQVECCSSTQPGGSKGTAPHSLRCEKDLAPAFDCDVEDILCLNPLGTAVGFSQNKPVLTVANGQHLDRGDGQVEEGREELKKEMHLNVNDVEEDKGYFSMSYIKDLKMGKNPSQSVYSQVPPATSSSLLRLGEVETPEKEYLRVRSKKGDHPECSSEPGCPKQAVRSGQEVSFTVRDLCPIVSGPLLKPDNCPVELLEGDVDEAWNIGSPIFESSMFQATPGGAETTLDTSYETTLPLQVQVKSVVVALGQHTSSSNTTAAASLPEQTANPTKLSQDENRGSTSAKCVSARSRRPVIFDREVDWEREKRLYVHSVTRHVKEHQGANPDVMSELLTLMTRVADQASGTDGRQWQHPSDLTRRNYRRRLGIQMPKMTLPEWQARNYGTHKRFAKVPKIFERSPFP</sequence>
<feature type="compositionally biased region" description="Polar residues" evidence="4">
    <location>
        <begin position="1"/>
        <end position="21"/>
    </location>
</feature>
<feature type="compositionally biased region" description="Polar residues" evidence="4">
    <location>
        <begin position="308"/>
        <end position="317"/>
    </location>
</feature>
<feature type="region of interest" description="Disordered" evidence="4">
    <location>
        <begin position="1"/>
        <end position="24"/>
    </location>
</feature>
<protein>
    <recommendedName>
        <fullName evidence="2">S100P-binding protein</fullName>
    </recommendedName>
</protein>
<reference evidence="5" key="1">
    <citation type="submission" date="2025-08" db="UniProtKB">
        <authorList>
            <consortium name="Ensembl"/>
        </authorList>
    </citation>
    <scope>IDENTIFICATION</scope>
</reference>
<evidence type="ECO:0000256" key="4">
    <source>
        <dbReference type="SAM" id="MobiDB-lite"/>
    </source>
</evidence>
<evidence type="ECO:0000256" key="3">
    <source>
        <dbReference type="ARBA" id="ARBA00023242"/>
    </source>
</evidence>
<evidence type="ECO:0000256" key="1">
    <source>
        <dbReference type="ARBA" id="ARBA00004123"/>
    </source>
</evidence>
<dbReference type="GO" id="GO:0048306">
    <property type="term" value="F:calcium-dependent protein binding"/>
    <property type="evidence" value="ECO:0007669"/>
    <property type="project" value="InterPro"/>
</dbReference>
<reference evidence="5" key="2">
    <citation type="submission" date="2025-09" db="UniProtKB">
        <authorList>
            <consortium name="Ensembl"/>
        </authorList>
    </citation>
    <scope>IDENTIFICATION</scope>
</reference>
<dbReference type="GO" id="GO:0005634">
    <property type="term" value="C:nucleus"/>
    <property type="evidence" value="ECO:0007669"/>
    <property type="project" value="UniProtKB-SubCell"/>
</dbReference>
<dbReference type="Ensembl" id="ENSSLUT00000005064.1">
    <property type="protein sequence ID" value="ENSSLUP00000004929.1"/>
    <property type="gene ID" value="ENSSLUG00000002202.1"/>
</dbReference>
<organism evidence="5 6">
    <name type="scientific">Sander lucioperca</name>
    <name type="common">Pike-perch</name>
    <name type="synonym">Perca lucioperca</name>
    <dbReference type="NCBI Taxonomy" id="283035"/>
    <lineage>
        <taxon>Eukaryota</taxon>
        <taxon>Metazoa</taxon>
        <taxon>Chordata</taxon>
        <taxon>Craniata</taxon>
        <taxon>Vertebrata</taxon>
        <taxon>Euteleostomi</taxon>
        <taxon>Actinopterygii</taxon>
        <taxon>Neopterygii</taxon>
        <taxon>Teleostei</taxon>
        <taxon>Neoteleostei</taxon>
        <taxon>Acanthomorphata</taxon>
        <taxon>Eupercaria</taxon>
        <taxon>Perciformes</taxon>
        <taxon>Percoidei</taxon>
        <taxon>Percidae</taxon>
        <taxon>Luciopercinae</taxon>
        <taxon>Sander</taxon>
    </lineage>
</organism>
<comment type="subcellular location">
    <subcellularLocation>
        <location evidence="1">Nucleus</location>
    </subcellularLocation>
</comment>
<gene>
    <name evidence="5" type="primary">LOC116042469</name>
</gene>
<dbReference type="PANTHER" id="PTHR14455">
    <property type="entry name" value="ASKOPOS"/>
    <property type="match status" value="1"/>
</dbReference>
<keyword evidence="3" id="KW-0539">Nucleus</keyword>
<dbReference type="InterPro" id="IPR026097">
    <property type="entry name" value="S100PBP"/>
</dbReference>
<accession>A0A8D0CQY1</accession>
<evidence type="ECO:0000313" key="6">
    <source>
        <dbReference type="Proteomes" id="UP000694568"/>
    </source>
</evidence>
<keyword evidence="6" id="KW-1185">Reference proteome</keyword>
<evidence type="ECO:0000313" key="5">
    <source>
        <dbReference type="Ensembl" id="ENSSLUP00000004929.1"/>
    </source>
</evidence>